<dbReference type="PANTHER" id="PTHR36920:SF1">
    <property type="entry name" value="OUTER MEMBRANE PROTEIN W"/>
    <property type="match status" value="1"/>
</dbReference>
<dbReference type="PANTHER" id="PTHR36920">
    <property type="match status" value="1"/>
</dbReference>
<dbReference type="AlphaFoldDB" id="A0A6G8RUV6"/>
<dbReference type="InterPro" id="IPR005618">
    <property type="entry name" value="OMPW"/>
</dbReference>
<keyword evidence="2" id="KW-1185">Reference proteome</keyword>
<evidence type="ECO:0000313" key="2">
    <source>
        <dbReference type="Proteomes" id="UP000502297"/>
    </source>
</evidence>
<gene>
    <name evidence="1" type="ORF">G8E00_06925</name>
</gene>
<name>A0A6G8RUV6_9GAMM</name>
<dbReference type="Gene3D" id="2.40.160.20">
    <property type="match status" value="1"/>
</dbReference>
<reference evidence="1 2" key="1">
    <citation type="submission" date="2020-03" db="EMBL/GenBank/DDBJ databases">
        <authorList>
            <person name="Zhu W."/>
        </authorList>
    </citation>
    <scope>NUCLEOTIDE SEQUENCE [LARGE SCALE GENOMIC DNA]</scope>
    <source>
        <strain evidence="1 2">323-1</strain>
    </source>
</reference>
<accession>A0A6G8RUV6</accession>
<proteinExistence type="predicted"/>
<dbReference type="KEGG" id="asha:G8E00_06925"/>
<dbReference type="SUPFAM" id="SSF56925">
    <property type="entry name" value="OMPA-like"/>
    <property type="match status" value="1"/>
</dbReference>
<dbReference type="Proteomes" id="UP000502297">
    <property type="component" value="Chromosome"/>
</dbReference>
<dbReference type="GO" id="GO:0019867">
    <property type="term" value="C:outer membrane"/>
    <property type="evidence" value="ECO:0007669"/>
    <property type="project" value="InterPro"/>
</dbReference>
<dbReference type="EMBL" id="CP049801">
    <property type="protein sequence ID" value="QIO05704.1"/>
    <property type="molecule type" value="Genomic_DNA"/>
</dbReference>
<dbReference type="RefSeq" id="WP_166223035.1">
    <property type="nucleotide sequence ID" value="NZ_CP049801.1"/>
</dbReference>
<dbReference type="GO" id="GO:0055085">
    <property type="term" value="P:transmembrane transport"/>
    <property type="evidence" value="ECO:0007669"/>
    <property type="project" value="TreeGrafter"/>
</dbReference>
<dbReference type="InterPro" id="IPR011250">
    <property type="entry name" value="OMP/PagP_B-barrel"/>
</dbReference>
<protein>
    <submittedName>
        <fullName evidence="1">OmpW family protein</fullName>
    </submittedName>
</protein>
<sequence length="385" mass="41624">MNKMIWGKIIVAGSCVALTNISYAENFKRFSVSAGWMHVMPQGKANPFNINSVVDPNKENGYGIGSISQQAFLGSIDPDAQLYTGENALDFLPLTFERPGIGNQSLAQMLGALENNDASDDQSYLSNINASTAGSAQLKGIDQWTAQDTGLEAKNVDTLGLTFNYYLNDHVSLQFIGGIPPKVDIKGKGEIVANMTGEAMPQGDIAMLFPDGILDLAQDIPITNLGNKKRASSVRAWTPAMEVQYQFGQSGVNKFRPFVGAGIMYAYFNEIKLDSTIKQDLVNAGHMIQNILDDKAGAALDGEVSSADPKVRVKTTDAIAPLVTLGATYDINENWFGIASLSYAKLSNRANIDVIDKNTGNKLIRSSTKIDIDPLITYVGVGYRF</sequence>
<evidence type="ECO:0000313" key="1">
    <source>
        <dbReference type="EMBL" id="QIO05704.1"/>
    </source>
</evidence>
<organism evidence="1 2">
    <name type="scientific">Acinetobacter shaoyimingii</name>
    <dbReference type="NCBI Taxonomy" id="2715164"/>
    <lineage>
        <taxon>Bacteria</taxon>
        <taxon>Pseudomonadati</taxon>
        <taxon>Pseudomonadota</taxon>
        <taxon>Gammaproteobacteria</taxon>
        <taxon>Moraxellales</taxon>
        <taxon>Moraxellaceae</taxon>
        <taxon>Acinetobacter</taxon>
    </lineage>
</organism>